<feature type="compositionally biased region" description="Low complexity" evidence="1">
    <location>
        <begin position="206"/>
        <end position="228"/>
    </location>
</feature>
<protein>
    <recommendedName>
        <fullName evidence="4">MarR family transcriptional regulator</fullName>
    </recommendedName>
</protein>
<evidence type="ECO:0000313" key="2">
    <source>
        <dbReference type="EMBL" id="KAF4405363.1"/>
    </source>
</evidence>
<evidence type="ECO:0000313" key="3">
    <source>
        <dbReference type="Proteomes" id="UP000621266"/>
    </source>
</evidence>
<proteinExistence type="predicted"/>
<accession>A0ABQ7FAD3</accession>
<feature type="compositionally biased region" description="Low complexity" evidence="1">
    <location>
        <begin position="114"/>
        <end position="151"/>
    </location>
</feature>
<name>A0ABQ7FAD3_9ACTN</name>
<comment type="caution">
    <text evidence="2">The sequence shown here is derived from an EMBL/GenBank/DDBJ whole genome shotgun (WGS) entry which is preliminary data.</text>
</comment>
<feature type="region of interest" description="Disordered" evidence="1">
    <location>
        <begin position="102"/>
        <end position="259"/>
    </location>
</feature>
<dbReference type="EMBL" id="WHPN01000420">
    <property type="protein sequence ID" value="KAF4405363.1"/>
    <property type="molecule type" value="Genomic_DNA"/>
</dbReference>
<sequence>MLRHAIAPTRFYSQISNEIIRHPRLTSDAVRLLTWQLSLPAGAREPLSRTAERAGIGKVAFLRAKSQLKAEGYVHEWRRQRERGLWATEQLVSNVPLTPDEAAAVRDTSPPGAPAVRDAAPPVAPARGAAQAKAASPQAAPTGGNPAAGAPTHPPTGRHPQTNTGENTLHPPGSQAAEQPPAGHRPGPADRRIQQSDGSPSAARVPAQGPSAAQTSAAAHARPTAPAPDTVSASGGAPAPAMVPTAEPPASRATEARALVDDLPRLDPRLRVPRAMTAELTGLVARWLEAGHRAADVRYEILRGLPTGNGTVHRPGGLVRHLLRDVPPTPPTGDGPDQAPCPDTPPPAAHPATTGRRLSARLSRMRECAGDHVQARLFLPEADEHLCRECGSVSAAPAVGWSAVDRLDLLNSDVDGRAECAVR</sequence>
<dbReference type="RefSeq" id="WP_156207774.1">
    <property type="nucleotide sequence ID" value="NZ_WHPN01000420.1"/>
</dbReference>
<evidence type="ECO:0008006" key="4">
    <source>
        <dbReference type="Google" id="ProtNLM"/>
    </source>
</evidence>
<feature type="region of interest" description="Disordered" evidence="1">
    <location>
        <begin position="323"/>
        <end position="356"/>
    </location>
</feature>
<gene>
    <name evidence="2" type="ORF">GCU69_30325</name>
</gene>
<keyword evidence="3" id="KW-1185">Reference proteome</keyword>
<evidence type="ECO:0000256" key="1">
    <source>
        <dbReference type="SAM" id="MobiDB-lite"/>
    </source>
</evidence>
<dbReference type="Proteomes" id="UP000621266">
    <property type="component" value="Unassembled WGS sequence"/>
</dbReference>
<organism evidence="2 3">
    <name type="scientific">Streptomyces lycii</name>
    <dbReference type="NCBI Taxonomy" id="2654337"/>
    <lineage>
        <taxon>Bacteria</taxon>
        <taxon>Bacillati</taxon>
        <taxon>Actinomycetota</taxon>
        <taxon>Actinomycetes</taxon>
        <taxon>Kitasatosporales</taxon>
        <taxon>Streptomycetaceae</taxon>
        <taxon>Streptomyces</taxon>
    </lineage>
</organism>
<reference evidence="2 3" key="1">
    <citation type="submission" date="2019-10" db="EMBL/GenBank/DDBJ databases">
        <title>Streptomyces tenebrisbrunneis sp.nov., an endogenous actinomycete isolated from of Lycium ruthenicum.</title>
        <authorList>
            <person name="Ma L."/>
        </authorList>
    </citation>
    <scope>NUCLEOTIDE SEQUENCE [LARGE SCALE GENOMIC DNA]</scope>
    <source>
        <strain evidence="2 3">TRM 66187</strain>
    </source>
</reference>